<dbReference type="EMBL" id="CADCXU010025671">
    <property type="protein sequence ID" value="CAB0012936.1"/>
    <property type="molecule type" value="Genomic_DNA"/>
</dbReference>
<evidence type="ECO:0000313" key="2">
    <source>
        <dbReference type="Proteomes" id="UP000479000"/>
    </source>
</evidence>
<dbReference type="Proteomes" id="UP000479000">
    <property type="component" value="Unassembled WGS sequence"/>
</dbReference>
<name>A0A6H5HAU9_9HEMI</name>
<organism evidence="1 2">
    <name type="scientific">Nesidiocoris tenuis</name>
    <dbReference type="NCBI Taxonomy" id="355587"/>
    <lineage>
        <taxon>Eukaryota</taxon>
        <taxon>Metazoa</taxon>
        <taxon>Ecdysozoa</taxon>
        <taxon>Arthropoda</taxon>
        <taxon>Hexapoda</taxon>
        <taxon>Insecta</taxon>
        <taxon>Pterygota</taxon>
        <taxon>Neoptera</taxon>
        <taxon>Paraneoptera</taxon>
        <taxon>Hemiptera</taxon>
        <taxon>Heteroptera</taxon>
        <taxon>Panheteroptera</taxon>
        <taxon>Cimicomorpha</taxon>
        <taxon>Miridae</taxon>
        <taxon>Dicyphina</taxon>
        <taxon>Nesidiocoris</taxon>
    </lineage>
</organism>
<proteinExistence type="predicted"/>
<accession>A0A6H5HAU9</accession>
<gene>
    <name evidence="1" type="ORF">NTEN_LOCUS17625</name>
</gene>
<sequence length="110" mass="12338">MILTPVPAGKYSSRLVNTELETLKIPKMKNSIFFLNTHEMRNKISTSRTNLVEIIAGETAADVNNGKMDTMFGARVVEVPALAAQQKNDLLRYFQSNSRRAKEISCRCCT</sequence>
<keyword evidence="2" id="KW-1185">Reference proteome</keyword>
<protein>
    <submittedName>
        <fullName evidence="1">Uncharacterized protein</fullName>
    </submittedName>
</protein>
<evidence type="ECO:0000313" key="1">
    <source>
        <dbReference type="EMBL" id="CAB0012936.1"/>
    </source>
</evidence>
<dbReference type="AlphaFoldDB" id="A0A6H5HAU9"/>
<reference evidence="1 2" key="1">
    <citation type="submission" date="2020-02" db="EMBL/GenBank/DDBJ databases">
        <authorList>
            <person name="Ferguson B K."/>
        </authorList>
    </citation>
    <scope>NUCLEOTIDE SEQUENCE [LARGE SCALE GENOMIC DNA]</scope>
</reference>